<comment type="caution">
    <text evidence="1">The sequence shown here is derived from an EMBL/GenBank/DDBJ whole genome shotgun (WGS) entry which is preliminary data.</text>
</comment>
<evidence type="ECO:0000313" key="2">
    <source>
        <dbReference type="Proteomes" id="UP000035721"/>
    </source>
</evidence>
<organism evidence="1 2">
    <name type="scientific">Nostocoides japonicum T1-X7</name>
    <dbReference type="NCBI Taxonomy" id="1194083"/>
    <lineage>
        <taxon>Bacteria</taxon>
        <taxon>Bacillati</taxon>
        <taxon>Actinomycetota</taxon>
        <taxon>Actinomycetes</taxon>
        <taxon>Micrococcales</taxon>
        <taxon>Intrasporangiaceae</taxon>
        <taxon>Nostocoides</taxon>
    </lineage>
</organism>
<dbReference type="AlphaFoldDB" id="A0A077M0E9"/>
<gene>
    <name evidence="1" type="ORF">BN12_4160003</name>
</gene>
<protein>
    <recommendedName>
        <fullName evidence="3">PRC-barrel domain-containing protein</fullName>
    </recommendedName>
</protein>
<dbReference type="OrthoDB" id="9804685at2"/>
<proteinExistence type="predicted"/>
<reference evidence="1 2" key="1">
    <citation type="journal article" date="2013" name="ISME J.">
        <title>A metabolic model for members of the genus Tetrasphaera involved in enhanced biological phosphorus removal.</title>
        <authorList>
            <person name="Kristiansen R."/>
            <person name="Nguyen H.T.T."/>
            <person name="Saunders A.M."/>
            <person name="Nielsen J.L."/>
            <person name="Wimmer R."/>
            <person name="Le V.Q."/>
            <person name="McIlroy S.J."/>
            <person name="Petrovski S."/>
            <person name="Seviour R.J."/>
            <person name="Calteau A."/>
            <person name="Nielsen K.L."/>
            <person name="Nielsen P.H."/>
        </authorList>
    </citation>
    <scope>NUCLEOTIDE SEQUENCE [LARGE SCALE GENOMIC DNA]</scope>
    <source>
        <strain evidence="1 2">T1-X7</strain>
    </source>
</reference>
<name>A0A077M0E9_9MICO</name>
<evidence type="ECO:0008006" key="3">
    <source>
        <dbReference type="Google" id="ProtNLM"/>
    </source>
</evidence>
<dbReference type="Proteomes" id="UP000035721">
    <property type="component" value="Unassembled WGS sequence"/>
</dbReference>
<keyword evidence="2" id="KW-1185">Reference proteome</keyword>
<sequence>MALTTEHRSGRPYRVGDLLGMTVVGRHGDPVGEVAYVRVRWDTDATGTSTFLVDGVVVGSPRAGSLLGDDRRRQQGPTLVRAAARWLHRHSSLVPWDDVTRIDWPGRVGSVRLHVEAGRPTTEDHTGW</sequence>
<dbReference type="RefSeq" id="WP_048555785.1">
    <property type="nucleotide sequence ID" value="NZ_HF570958.1"/>
</dbReference>
<accession>A0A077M0E9</accession>
<evidence type="ECO:0000313" key="1">
    <source>
        <dbReference type="EMBL" id="CCH79326.1"/>
    </source>
</evidence>
<dbReference type="EMBL" id="CAJB01000353">
    <property type="protein sequence ID" value="CCH79326.1"/>
    <property type="molecule type" value="Genomic_DNA"/>
</dbReference>